<comment type="caution">
    <text evidence="2">The sequence shown here is derived from an EMBL/GenBank/DDBJ whole genome shotgun (WGS) entry which is preliminary data.</text>
</comment>
<accession>A0ABS2MQC6</accession>
<dbReference type="SUPFAM" id="SSF52317">
    <property type="entry name" value="Class I glutamine amidotransferase-like"/>
    <property type="match status" value="1"/>
</dbReference>
<keyword evidence="3" id="KW-1185">Reference proteome</keyword>
<sequence length="180" mass="19177">MVYVFFADGFEEVEALSIVDVLRRADIDVRMVGLISSVVEGSHGIKVEMDDILADVVFDGSVEGMILPGGMPGTANLINSNSLKELLQKGESAGILIGAICAAPSALAAFNIYEGKRATCYPGFEHKMKHYQLVSDRVVVDGQLITGKGIGTALEFALSIVGVLRDDLLSATLAKNMIMK</sequence>
<gene>
    <name evidence="2" type="ORF">JOC49_001109</name>
</gene>
<dbReference type="PANTHER" id="PTHR48094:SF12">
    <property type="entry name" value="PARKINSON DISEASE PROTEIN 7 HOMOLOG"/>
    <property type="match status" value="1"/>
</dbReference>
<organism evidence="2 3">
    <name type="scientific">Fusibacter tunisiensis</name>
    <dbReference type="NCBI Taxonomy" id="1008308"/>
    <lineage>
        <taxon>Bacteria</taxon>
        <taxon>Bacillati</taxon>
        <taxon>Bacillota</taxon>
        <taxon>Clostridia</taxon>
        <taxon>Eubacteriales</taxon>
        <taxon>Eubacteriales Family XII. Incertae Sedis</taxon>
        <taxon>Fusibacter</taxon>
    </lineage>
</organism>
<reference evidence="2 3" key="1">
    <citation type="submission" date="2021-01" db="EMBL/GenBank/DDBJ databases">
        <title>Genomic Encyclopedia of Type Strains, Phase IV (KMG-IV): sequencing the most valuable type-strain genomes for metagenomic binning, comparative biology and taxonomic classification.</title>
        <authorList>
            <person name="Goeker M."/>
        </authorList>
    </citation>
    <scope>NUCLEOTIDE SEQUENCE [LARGE SCALE GENOMIC DNA]</scope>
    <source>
        <strain evidence="2 3">DSM 24436</strain>
    </source>
</reference>
<dbReference type="InterPro" id="IPR002818">
    <property type="entry name" value="DJ-1/PfpI"/>
</dbReference>
<dbReference type="CDD" id="cd03135">
    <property type="entry name" value="GATase1_DJ-1"/>
    <property type="match status" value="1"/>
</dbReference>
<dbReference type="RefSeq" id="WP_204663237.1">
    <property type="nucleotide sequence ID" value="NZ_JAFBDT010000006.1"/>
</dbReference>
<proteinExistence type="predicted"/>
<dbReference type="Pfam" id="PF01965">
    <property type="entry name" value="DJ-1_PfpI"/>
    <property type="match status" value="1"/>
</dbReference>
<name>A0ABS2MQC6_9FIRM</name>
<dbReference type="InterPro" id="IPR050325">
    <property type="entry name" value="Prot/Nucl_acid_deglycase"/>
</dbReference>
<evidence type="ECO:0000313" key="3">
    <source>
        <dbReference type="Proteomes" id="UP000767854"/>
    </source>
</evidence>
<dbReference type="EMBL" id="JAFBDT010000006">
    <property type="protein sequence ID" value="MBM7561589.1"/>
    <property type="molecule type" value="Genomic_DNA"/>
</dbReference>
<dbReference type="Gene3D" id="3.40.50.880">
    <property type="match status" value="1"/>
</dbReference>
<protein>
    <submittedName>
        <fullName evidence="2">4-methyl-5(B-hydroxyethyl)-thiazole monophosphate biosynthesis</fullName>
    </submittedName>
</protein>
<feature type="domain" description="DJ-1/PfpI" evidence="1">
    <location>
        <begin position="2"/>
        <end position="161"/>
    </location>
</feature>
<dbReference type="NCBIfam" id="TIGR01383">
    <property type="entry name" value="not_thiJ"/>
    <property type="match status" value="1"/>
</dbReference>
<dbReference type="InterPro" id="IPR029062">
    <property type="entry name" value="Class_I_gatase-like"/>
</dbReference>
<dbReference type="InterPro" id="IPR006287">
    <property type="entry name" value="DJ-1"/>
</dbReference>
<evidence type="ECO:0000313" key="2">
    <source>
        <dbReference type="EMBL" id="MBM7561589.1"/>
    </source>
</evidence>
<evidence type="ECO:0000259" key="1">
    <source>
        <dbReference type="Pfam" id="PF01965"/>
    </source>
</evidence>
<dbReference type="PANTHER" id="PTHR48094">
    <property type="entry name" value="PROTEIN/NUCLEIC ACID DEGLYCASE DJ-1-RELATED"/>
    <property type="match status" value="1"/>
</dbReference>
<dbReference type="Proteomes" id="UP000767854">
    <property type="component" value="Unassembled WGS sequence"/>
</dbReference>